<dbReference type="OrthoDB" id="10141131at2759"/>
<organism evidence="1 2">
    <name type="scientific">Brachionus plicatilis</name>
    <name type="common">Marine rotifer</name>
    <name type="synonym">Brachionus muelleri</name>
    <dbReference type="NCBI Taxonomy" id="10195"/>
    <lineage>
        <taxon>Eukaryota</taxon>
        <taxon>Metazoa</taxon>
        <taxon>Spiralia</taxon>
        <taxon>Gnathifera</taxon>
        <taxon>Rotifera</taxon>
        <taxon>Eurotatoria</taxon>
        <taxon>Monogononta</taxon>
        <taxon>Pseudotrocha</taxon>
        <taxon>Ploima</taxon>
        <taxon>Brachionidae</taxon>
        <taxon>Brachionus</taxon>
    </lineage>
</organism>
<name>A0A3M7QG31_BRAPC</name>
<comment type="caution">
    <text evidence="1">The sequence shown here is derived from an EMBL/GenBank/DDBJ whole genome shotgun (WGS) entry which is preliminary data.</text>
</comment>
<dbReference type="AlphaFoldDB" id="A0A3M7QG31"/>
<evidence type="ECO:0000313" key="1">
    <source>
        <dbReference type="EMBL" id="RNA09915.1"/>
    </source>
</evidence>
<gene>
    <name evidence="1" type="ORF">BpHYR1_006980</name>
</gene>
<dbReference type="Proteomes" id="UP000276133">
    <property type="component" value="Unassembled WGS sequence"/>
</dbReference>
<accession>A0A3M7QG31</accession>
<protein>
    <submittedName>
        <fullName evidence="1">Uncharacterized protein</fullName>
    </submittedName>
</protein>
<evidence type="ECO:0000313" key="2">
    <source>
        <dbReference type="Proteomes" id="UP000276133"/>
    </source>
</evidence>
<dbReference type="EMBL" id="REGN01006338">
    <property type="protein sequence ID" value="RNA09915.1"/>
    <property type="molecule type" value="Genomic_DNA"/>
</dbReference>
<sequence>MADIEIRIRRPRHSRYVYCSPIYYTPVRYVRVPEVIREVETIQPVQSVVEYIPKVTVRRWNEIVPREEVRRWNEIVPREEVVRSVEVRRREELLPPVTTVRTYEATSSYETQ</sequence>
<keyword evidence="2" id="KW-1185">Reference proteome</keyword>
<proteinExistence type="predicted"/>
<reference evidence="1 2" key="1">
    <citation type="journal article" date="2018" name="Sci. Rep.">
        <title>Genomic signatures of local adaptation to the degree of environmental predictability in rotifers.</title>
        <authorList>
            <person name="Franch-Gras L."/>
            <person name="Hahn C."/>
            <person name="Garcia-Roger E.M."/>
            <person name="Carmona M.J."/>
            <person name="Serra M."/>
            <person name="Gomez A."/>
        </authorList>
    </citation>
    <scope>NUCLEOTIDE SEQUENCE [LARGE SCALE GENOMIC DNA]</scope>
    <source>
        <strain evidence="1">HYR1</strain>
    </source>
</reference>